<name>A0A1F6APT9_9BACT</name>
<reference evidence="2 3" key="1">
    <citation type="journal article" date="2016" name="Nat. Commun.">
        <title>Thousands of microbial genomes shed light on interconnected biogeochemical processes in an aquifer system.</title>
        <authorList>
            <person name="Anantharaman K."/>
            <person name="Brown C.T."/>
            <person name="Hug L.A."/>
            <person name="Sharon I."/>
            <person name="Castelle C.J."/>
            <person name="Probst A.J."/>
            <person name="Thomas B.C."/>
            <person name="Singh A."/>
            <person name="Wilkins M.J."/>
            <person name="Karaoz U."/>
            <person name="Brodie E.L."/>
            <person name="Williams K.H."/>
            <person name="Hubbard S.S."/>
            <person name="Banfield J.F."/>
        </authorList>
    </citation>
    <scope>NUCLEOTIDE SEQUENCE [LARGE SCALE GENOMIC DNA]</scope>
</reference>
<dbReference type="Proteomes" id="UP000176609">
    <property type="component" value="Unassembled WGS sequence"/>
</dbReference>
<feature type="transmembrane region" description="Helical" evidence="1">
    <location>
        <begin position="192"/>
        <end position="210"/>
    </location>
</feature>
<evidence type="ECO:0008006" key="4">
    <source>
        <dbReference type="Google" id="ProtNLM"/>
    </source>
</evidence>
<dbReference type="AlphaFoldDB" id="A0A1F6APT9"/>
<feature type="transmembrane region" description="Helical" evidence="1">
    <location>
        <begin position="217"/>
        <end position="236"/>
    </location>
</feature>
<evidence type="ECO:0000313" key="3">
    <source>
        <dbReference type="Proteomes" id="UP000176609"/>
    </source>
</evidence>
<keyword evidence="1" id="KW-0812">Transmembrane</keyword>
<proteinExistence type="predicted"/>
<gene>
    <name evidence="2" type="ORF">A2960_00785</name>
</gene>
<dbReference type="EMBL" id="MFJR01000007">
    <property type="protein sequence ID" value="OGG26694.1"/>
    <property type="molecule type" value="Genomic_DNA"/>
</dbReference>
<feature type="transmembrane region" description="Helical" evidence="1">
    <location>
        <begin position="473"/>
        <end position="490"/>
    </location>
</feature>
<feature type="transmembrane region" description="Helical" evidence="1">
    <location>
        <begin position="34"/>
        <end position="57"/>
    </location>
</feature>
<feature type="transmembrane region" description="Helical" evidence="1">
    <location>
        <begin position="242"/>
        <end position="261"/>
    </location>
</feature>
<keyword evidence="1" id="KW-1133">Transmembrane helix</keyword>
<feature type="transmembrane region" description="Helical" evidence="1">
    <location>
        <begin position="295"/>
        <end position="312"/>
    </location>
</feature>
<feature type="transmembrane region" description="Helical" evidence="1">
    <location>
        <begin position="445"/>
        <end position="466"/>
    </location>
</feature>
<protein>
    <recommendedName>
        <fullName evidence="4">Glycosyltransferase RgtA/B/C/D-like domain-containing protein</fullName>
    </recommendedName>
</protein>
<accession>A0A1F6APT9</accession>
<evidence type="ECO:0000313" key="2">
    <source>
        <dbReference type="EMBL" id="OGG26694.1"/>
    </source>
</evidence>
<feature type="transmembrane region" description="Helical" evidence="1">
    <location>
        <begin position="6"/>
        <end position="27"/>
    </location>
</feature>
<keyword evidence="1" id="KW-0472">Membrane</keyword>
<feature type="transmembrane region" description="Helical" evidence="1">
    <location>
        <begin position="63"/>
        <end position="81"/>
    </location>
</feature>
<comment type="caution">
    <text evidence="2">The sequence shown here is derived from an EMBL/GenBank/DDBJ whole genome shotgun (WGS) entry which is preliminary data.</text>
</comment>
<feature type="transmembrane region" description="Helical" evidence="1">
    <location>
        <begin position="389"/>
        <end position="409"/>
    </location>
</feature>
<feature type="transmembrane region" description="Helical" evidence="1">
    <location>
        <begin position="93"/>
        <end position="111"/>
    </location>
</feature>
<feature type="transmembrane region" description="Helical" evidence="1">
    <location>
        <begin position="273"/>
        <end position="289"/>
    </location>
</feature>
<organism evidence="2 3">
    <name type="scientific">Candidatus Gottesmanbacteria bacterium RIFCSPLOWO2_01_FULL_39_12b</name>
    <dbReference type="NCBI Taxonomy" id="1798388"/>
    <lineage>
        <taxon>Bacteria</taxon>
        <taxon>Candidatus Gottesmaniibacteriota</taxon>
    </lineage>
</organism>
<feature type="transmembrane region" description="Helical" evidence="1">
    <location>
        <begin position="319"/>
        <end position="340"/>
    </location>
</feature>
<feature type="transmembrane region" description="Helical" evidence="1">
    <location>
        <begin position="416"/>
        <end position="433"/>
    </location>
</feature>
<evidence type="ECO:0000256" key="1">
    <source>
        <dbReference type="SAM" id="Phobius"/>
    </source>
</evidence>
<sequence>MISIFFYSLATILVLFFLGYGITHFFLPKKLQLYALWLSPWFTIIFLVFILIILNLLGFTVRQASPIIIGSLLLLNIYVFLKTKGPRVNKEDVIIACFVLVSIFFNLMSLIKYEKFLTTVSLGNNDAVNYAASSDYIIDTLMYKNVALLRQNVLNANANVYDMFHNIYRWGPPIFAAFFQNLFHLQGYQYTYLSQVILYALHIPLVFILLKILYKPTLFSLFSILIFATFNVNLLYILYHNFFGHILFLGLYTFFLIFLFLYFGSNEPAKREVALYDIILGITLAVIYYSYYYGGIFVIGPLAVFVLLRFFLKKFTFDYWPALSKIFIITIITSSIPFFFGANETITRFLKNYTDKNAVIGWQAFRNNVPYPNPFEMMGFYSMHAFEPLPVILAILVSLLVVITILFGLLKSKNRLLLTSFLIVYVFLYYWTSLVQHNFFDYYRAVTYTLPFILVLFTIGLNEFFLIKKKSTTVIAIALISLVLFSAVKLNKRMNQEYVSVNQSFVSLTQLNIKDLGLLNEPMYTEYELIGEIPLWKALWTEYFLHPKKSQKKPQDNSLILLSKPAPRSNPPQILLKSPLIWENKYYVLGRLCNSRECLLDRPENLSGVTMGETTFEDSLLISGWSGKESTSRWSTGKESTLRLVTKEWYTQLAFQAYSLSEPQTISVSIDDTFAGTQPLTTNWSTYTFQIPGGISQGIHTVRFQYTHTYKPSEILKNQDARDLAVNFRWIRFIKT</sequence>